<proteinExistence type="predicted"/>
<gene>
    <name evidence="1" type="ORF">JKP88DRAFT_240814</name>
</gene>
<dbReference type="AlphaFoldDB" id="A0A835Z294"/>
<accession>A0A835Z294</accession>
<evidence type="ECO:0000313" key="1">
    <source>
        <dbReference type="EMBL" id="KAG5186197.1"/>
    </source>
</evidence>
<sequence length="352" mass="39246">MSLICRRECLYMLCYRVYLVCSGNDVLPRSQLMQLSNASRFYDSIKSGNSASASPLIADALGVPDHTYPLHRPPGWETAVAAYSAEFAEHHIQWRTLERDGPNHIAAAQQNVLIDLNPVMRAALNAYAIAVRDQVTRGRALASIAHGNGHIPLSWPCYWSCSLSLAVYAANVDTFEVLNVTKRLWQEHHEIASTSWLPSNTRMRSNIFLILLRTHCLLVPAWQRTIMDSHTYCRICDAANSMTSALKGNVKGMKVLTDEAAAPYQKTRLQQAARPHMVAGPAAAAAVAGRIAWREAIVNDMRLLASLRLFNPKLTLMSSRFDAVERDVGKVKYAWHARTGADLIPDNYLLYT</sequence>
<keyword evidence="2" id="KW-1185">Reference proteome</keyword>
<dbReference type="EMBL" id="JAFCMP010000112">
    <property type="protein sequence ID" value="KAG5186197.1"/>
    <property type="molecule type" value="Genomic_DNA"/>
</dbReference>
<organism evidence="1 2">
    <name type="scientific">Tribonema minus</name>
    <dbReference type="NCBI Taxonomy" id="303371"/>
    <lineage>
        <taxon>Eukaryota</taxon>
        <taxon>Sar</taxon>
        <taxon>Stramenopiles</taxon>
        <taxon>Ochrophyta</taxon>
        <taxon>PX clade</taxon>
        <taxon>Xanthophyceae</taxon>
        <taxon>Tribonematales</taxon>
        <taxon>Tribonemataceae</taxon>
        <taxon>Tribonema</taxon>
    </lineage>
</organism>
<comment type="caution">
    <text evidence="1">The sequence shown here is derived from an EMBL/GenBank/DDBJ whole genome shotgun (WGS) entry which is preliminary data.</text>
</comment>
<protein>
    <submittedName>
        <fullName evidence="1">Uncharacterized protein</fullName>
    </submittedName>
</protein>
<name>A0A835Z294_9STRA</name>
<dbReference type="Proteomes" id="UP000664859">
    <property type="component" value="Unassembled WGS sequence"/>
</dbReference>
<evidence type="ECO:0000313" key="2">
    <source>
        <dbReference type="Proteomes" id="UP000664859"/>
    </source>
</evidence>
<reference evidence="1" key="1">
    <citation type="submission" date="2021-02" db="EMBL/GenBank/DDBJ databases">
        <title>First Annotated Genome of the Yellow-green Alga Tribonema minus.</title>
        <authorList>
            <person name="Mahan K.M."/>
        </authorList>
    </citation>
    <scope>NUCLEOTIDE SEQUENCE</scope>
    <source>
        <strain evidence="1">UTEX B ZZ1240</strain>
    </source>
</reference>